<keyword evidence="11" id="KW-1185">Reference proteome</keyword>
<dbReference type="InterPro" id="IPR050962">
    <property type="entry name" value="Phosphate-bind_PstS"/>
</dbReference>
<name>A0A3N7HTL9_9BURK</name>
<evidence type="ECO:0000256" key="6">
    <source>
        <dbReference type="ARBA" id="ARBA00022592"/>
    </source>
</evidence>
<evidence type="ECO:0000256" key="3">
    <source>
        <dbReference type="ARBA" id="ARBA00011529"/>
    </source>
</evidence>
<dbReference type="Gene3D" id="3.40.190.10">
    <property type="entry name" value="Periplasmic binding protein-like II"/>
    <property type="match status" value="2"/>
</dbReference>
<dbReference type="Proteomes" id="UP000267464">
    <property type="component" value="Unassembled WGS sequence"/>
</dbReference>
<dbReference type="NCBIfam" id="TIGR00975">
    <property type="entry name" value="3a0107s03"/>
    <property type="match status" value="1"/>
</dbReference>
<feature type="compositionally biased region" description="Low complexity" evidence="8">
    <location>
        <begin position="8"/>
        <end position="21"/>
    </location>
</feature>
<evidence type="ECO:0000256" key="1">
    <source>
        <dbReference type="ARBA" id="ARBA00002841"/>
    </source>
</evidence>
<dbReference type="EMBL" id="QUSW01000001">
    <property type="protein sequence ID" value="RQP25650.1"/>
    <property type="molecule type" value="Genomic_DNA"/>
</dbReference>
<comment type="subunit">
    <text evidence="3 7">The complex is composed of two ATP-binding proteins (PstB), two transmembrane proteins (PstC and PstA) and a solute-binding protein (PstS).</text>
</comment>
<evidence type="ECO:0000256" key="8">
    <source>
        <dbReference type="SAM" id="MobiDB-lite"/>
    </source>
</evidence>
<comment type="caution">
    <text evidence="10">The sequence shown here is derived from an EMBL/GenBank/DDBJ whole genome shotgun (WGS) entry which is preliminary data.</text>
</comment>
<evidence type="ECO:0000256" key="2">
    <source>
        <dbReference type="ARBA" id="ARBA00008725"/>
    </source>
</evidence>
<accession>A0A3N7HTL9</accession>
<sequence length="378" mass="40279">MMGRDNPGAAGEWASAGASQGPTESPVPRTPSMKFLLPLLGVALSLHGAAFAADIKGAGATFPSSVYKTWAAGYEKERGGKVSYQPTGSGDGIKRIVAREVDFGASDSPMNQADLDKNKLLQFPTAVGGIVPVVNLRGIAANQLKLSGDVLADIMRGAITQWNDKRIAALNPELSLPVASIVRVVRAEKSGTTEAFTKYLSLMSADWKAGVGHGQLVKWPGAVTAVEGNDGIVKAMKDTPNAIGYASYDRVISARLAGVRMRNRTGQFVAASEEGFRSAVQESDLDKKGDETASLLDQSGPLSWPISITTYVLVDAQPKTAASAREALQFLYWAFLRGDPMIRNSGLTPLPTAVQARLVPRFQKVRPQDGQPLNFYAF</sequence>
<dbReference type="InterPro" id="IPR005673">
    <property type="entry name" value="ABC_phos-bd_PstS"/>
</dbReference>
<dbReference type="InterPro" id="IPR024370">
    <property type="entry name" value="PBP_domain"/>
</dbReference>
<evidence type="ECO:0000256" key="7">
    <source>
        <dbReference type="PIRNR" id="PIRNR002756"/>
    </source>
</evidence>
<dbReference type="GO" id="GO:0035435">
    <property type="term" value="P:phosphate ion transmembrane transport"/>
    <property type="evidence" value="ECO:0007669"/>
    <property type="project" value="InterPro"/>
</dbReference>
<feature type="domain" description="PBP" evidence="9">
    <location>
        <begin position="53"/>
        <end position="335"/>
    </location>
</feature>
<keyword evidence="6 7" id="KW-0592">Phosphate transport</keyword>
<gene>
    <name evidence="10" type="primary">pstS</name>
    <name evidence="10" type="ORF">DZC73_00805</name>
</gene>
<keyword evidence="5 7" id="KW-0813">Transport</keyword>
<feature type="region of interest" description="Disordered" evidence="8">
    <location>
        <begin position="1"/>
        <end position="29"/>
    </location>
</feature>
<dbReference type="SUPFAM" id="SSF53850">
    <property type="entry name" value="Periplasmic binding protein-like II"/>
    <property type="match status" value="1"/>
</dbReference>
<dbReference type="Pfam" id="PF12849">
    <property type="entry name" value="PBP_like_2"/>
    <property type="match status" value="1"/>
</dbReference>
<dbReference type="AlphaFoldDB" id="A0A3N7HTL9"/>
<comment type="function">
    <text evidence="1 7">Part of the ABC transporter complex PstSACB involved in phosphate import.</text>
</comment>
<evidence type="ECO:0000313" key="10">
    <source>
        <dbReference type="EMBL" id="RQP25650.1"/>
    </source>
</evidence>
<dbReference type="CDD" id="cd13565">
    <property type="entry name" value="PBP2_PstS"/>
    <property type="match status" value="1"/>
</dbReference>
<proteinExistence type="inferred from homology"/>
<dbReference type="GO" id="GO:0042301">
    <property type="term" value="F:phosphate ion binding"/>
    <property type="evidence" value="ECO:0007669"/>
    <property type="project" value="InterPro"/>
</dbReference>
<comment type="similarity">
    <text evidence="2 7">Belongs to the PstS family.</text>
</comment>
<dbReference type="PANTHER" id="PTHR42996:SF1">
    <property type="entry name" value="PHOSPHATE-BINDING PROTEIN PSTS"/>
    <property type="match status" value="1"/>
</dbReference>
<evidence type="ECO:0000313" key="11">
    <source>
        <dbReference type="Proteomes" id="UP000267464"/>
    </source>
</evidence>
<dbReference type="PANTHER" id="PTHR42996">
    <property type="entry name" value="PHOSPHATE-BINDING PROTEIN PSTS"/>
    <property type="match status" value="1"/>
</dbReference>
<dbReference type="GO" id="GO:0043190">
    <property type="term" value="C:ATP-binding cassette (ABC) transporter complex"/>
    <property type="evidence" value="ECO:0007669"/>
    <property type="project" value="InterPro"/>
</dbReference>
<organism evidence="10 11">
    <name type="scientific">Piscinibacter terrae</name>
    <dbReference type="NCBI Taxonomy" id="2496871"/>
    <lineage>
        <taxon>Bacteria</taxon>
        <taxon>Pseudomonadati</taxon>
        <taxon>Pseudomonadota</taxon>
        <taxon>Betaproteobacteria</taxon>
        <taxon>Burkholderiales</taxon>
        <taxon>Sphaerotilaceae</taxon>
        <taxon>Piscinibacter</taxon>
    </lineage>
</organism>
<dbReference type="PIRSF" id="PIRSF002756">
    <property type="entry name" value="PstS"/>
    <property type="match status" value="1"/>
</dbReference>
<reference evidence="10 11" key="1">
    <citation type="submission" date="2018-08" db="EMBL/GenBank/DDBJ databases">
        <authorList>
            <person name="Khan S.A."/>
            <person name="Jeon C.O."/>
            <person name="Chun B.H."/>
            <person name="Jeong S.E."/>
        </authorList>
    </citation>
    <scope>NUCLEOTIDE SEQUENCE [LARGE SCALE GENOMIC DNA]</scope>
    <source>
        <strain evidence="10 11">S-16</strain>
    </source>
</reference>
<evidence type="ECO:0000256" key="4">
    <source>
        <dbReference type="ARBA" id="ARBA00021889"/>
    </source>
</evidence>
<evidence type="ECO:0000259" key="9">
    <source>
        <dbReference type="Pfam" id="PF12849"/>
    </source>
</evidence>
<reference evidence="10 11" key="2">
    <citation type="submission" date="2018-12" db="EMBL/GenBank/DDBJ databases">
        <title>Rhizobacter gummiphilus sp. nov., a rubber-degrading bacterium isolated from the soil of a botanical garden in Japan.</title>
        <authorList>
            <person name="Shunsuke S.S."/>
        </authorList>
    </citation>
    <scope>NUCLEOTIDE SEQUENCE [LARGE SCALE GENOMIC DNA]</scope>
    <source>
        <strain evidence="10 11">S-16</strain>
    </source>
</reference>
<evidence type="ECO:0000256" key="5">
    <source>
        <dbReference type="ARBA" id="ARBA00022448"/>
    </source>
</evidence>
<protein>
    <recommendedName>
        <fullName evidence="4 7">Phosphate-binding protein PstS</fullName>
    </recommendedName>
</protein>